<proteinExistence type="predicted"/>
<dbReference type="AlphaFoldDB" id="A0A1J9PQ14"/>
<accession>A0A1J9PQ14</accession>
<dbReference type="Proteomes" id="UP000182235">
    <property type="component" value="Unassembled WGS sequence"/>
</dbReference>
<name>A0A1J9PQ14_9EURO</name>
<protein>
    <submittedName>
        <fullName evidence="2">Uncharacterized protein</fullName>
    </submittedName>
</protein>
<keyword evidence="1" id="KW-0732">Signal</keyword>
<dbReference type="EMBL" id="LGRN01000040">
    <property type="protein sequence ID" value="OJD18270.1"/>
    <property type="molecule type" value="Genomic_DNA"/>
</dbReference>
<feature type="signal peptide" evidence="1">
    <location>
        <begin position="1"/>
        <end position="19"/>
    </location>
</feature>
<evidence type="ECO:0000313" key="3">
    <source>
        <dbReference type="Proteomes" id="UP000182235"/>
    </source>
</evidence>
<comment type="caution">
    <text evidence="2">The sequence shown here is derived from an EMBL/GenBank/DDBJ whole genome shotgun (WGS) entry which is preliminary data.</text>
</comment>
<evidence type="ECO:0000313" key="2">
    <source>
        <dbReference type="EMBL" id="OJD18270.1"/>
    </source>
</evidence>
<organism evidence="2 3">
    <name type="scientific">Emergomyces pasteurianus Ep9510</name>
    <dbReference type="NCBI Taxonomy" id="1447872"/>
    <lineage>
        <taxon>Eukaryota</taxon>
        <taxon>Fungi</taxon>
        <taxon>Dikarya</taxon>
        <taxon>Ascomycota</taxon>
        <taxon>Pezizomycotina</taxon>
        <taxon>Eurotiomycetes</taxon>
        <taxon>Eurotiomycetidae</taxon>
        <taxon>Onygenales</taxon>
        <taxon>Ajellomycetaceae</taxon>
        <taxon>Emergomyces</taxon>
    </lineage>
</organism>
<sequence length="120" mass="12751">MKSFLLLFLSLAALNNAVAIPTSDIEWTTQVDARYACARDSDCVVVNHGNCCGASITCALAHAKFTDDEICPAGHDTAGICGFETIEVCVCQQGVCYGFQGGKVSSSPKEWQKKASGRRA</sequence>
<dbReference type="OrthoDB" id="4184693at2759"/>
<feature type="chain" id="PRO_5012746707" evidence="1">
    <location>
        <begin position="20"/>
        <end position="120"/>
    </location>
</feature>
<gene>
    <name evidence="2" type="ORF">AJ78_01709</name>
</gene>
<reference evidence="2 3" key="1">
    <citation type="submission" date="2015-07" db="EMBL/GenBank/DDBJ databases">
        <title>Emmonsia species relationships and genome sequence.</title>
        <authorList>
            <consortium name="The Broad Institute Genomics Platform"/>
            <person name="Cuomo C.A."/>
            <person name="Munoz J.F."/>
            <person name="Imamovic A."/>
            <person name="Priest M.E."/>
            <person name="Young S."/>
            <person name="Clay O.K."/>
            <person name="McEwen J.G."/>
        </authorList>
    </citation>
    <scope>NUCLEOTIDE SEQUENCE [LARGE SCALE GENOMIC DNA]</scope>
    <source>
        <strain evidence="2 3">UAMH 9510</strain>
    </source>
</reference>
<dbReference type="VEuPathDB" id="FungiDB:AJ78_01709"/>
<keyword evidence="3" id="KW-1185">Reference proteome</keyword>
<evidence type="ECO:0000256" key="1">
    <source>
        <dbReference type="SAM" id="SignalP"/>
    </source>
</evidence>